<dbReference type="AlphaFoldDB" id="F6FTP3"/>
<dbReference type="EMBL" id="CP002810">
    <property type="protein sequence ID" value="AEG44170.1"/>
    <property type="molecule type" value="Genomic_DNA"/>
</dbReference>
<protein>
    <submittedName>
        <fullName evidence="1">Uncharacterized protein</fullName>
    </submittedName>
</protein>
<evidence type="ECO:0000313" key="2">
    <source>
        <dbReference type="Proteomes" id="UP000009236"/>
    </source>
</evidence>
<accession>F6FTP3</accession>
<dbReference type="Proteomes" id="UP000009236">
    <property type="component" value="Chromosome"/>
</dbReference>
<evidence type="ECO:0000313" key="1">
    <source>
        <dbReference type="EMBL" id="AEG44170.1"/>
    </source>
</evidence>
<dbReference type="HOGENOM" id="CLU_3169036_0_0_11"/>
<dbReference type="KEGG" id="iva:Isova_1405"/>
<proteinExistence type="predicted"/>
<reference evidence="1 2" key="1">
    <citation type="submission" date="2011-05" db="EMBL/GenBank/DDBJ databases">
        <title>Complete sequence of Isoptericola variabilis 225.</title>
        <authorList>
            <consortium name="US DOE Joint Genome Institute"/>
            <person name="Lucas S."/>
            <person name="Han J."/>
            <person name="Lapidus A."/>
            <person name="Cheng J.-F."/>
            <person name="Goodwin L."/>
            <person name="Pitluck S."/>
            <person name="Peters L."/>
            <person name="Mikhailova N."/>
            <person name="Zeytun A."/>
            <person name="Han C."/>
            <person name="Tapia R."/>
            <person name="Land M."/>
            <person name="Hauser L."/>
            <person name="Kyrpides N."/>
            <person name="Ivanova N."/>
            <person name="Pagani I."/>
            <person name="Siebers A."/>
            <person name="Allgaier M."/>
            <person name="Thelen M."/>
            <person name="Hugenholtz P."/>
            <person name="Gladden J."/>
            <person name="Woyke T."/>
        </authorList>
    </citation>
    <scope>NUCLEOTIDE SEQUENCE [LARGE SCALE GENOMIC DNA]</scope>
    <source>
        <strain evidence="2">225</strain>
    </source>
</reference>
<sequence>MRVLAQAPGSVWADVTWSLHGAPQERMCYQLVPSAAGLQIAVLTPLE</sequence>
<gene>
    <name evidence="1" type="ordered locus">Isova_1405</name>
</gene>
<name>F6FTP3_ISOV2</name>
<organism evidence="2">
    <name type="scientific">Isoptericola variabilis (strain 225)</name>
    <dbReference type="NCBI Taxonomy" id="743718"/>
    <lineage>
        <taxon>Bacteria</taxon>
        <taxon>Bacillati</taxon>
        <taxon>Actinomycetota</taxon>
        <taxon>Actinomycetes</taxon>
        <taxon>Micrococcales</taxon>
        <taxon>Promicromonosporaceae</taxon>
        <taxon>Isoptericola</taxon>
    </lineage>
</organism>
<keyword evidence="2" id="KW-1185">Reference proteome</keyword>
<dbReference type="STRING" id="743718.Isova_1405"/>